<name>A0A2X2IQQ6_SPHMU</name>
<dbReference type="Pfam" id="PF13290">
    <property type="entry name" value="CHB_HEX_C_1"/>
    <property type="match status" value="1"/>
</dbReference>
<accession>A0A2X2IQQ6</accession>
<dbReference type="InterPro" id="IPR015883">
    <property type="entry name" value="Glyco_hydro_20_cat"/>
</dbReference>
<dbReference type="Pfam" id="PF02838">
    <property type="entry name" value="Glyco_hydro_20b"/>
    <property type="match status" value="1"/>
</dbReference>
<dbReference type="SUPFAM" id="SSF51445">
    <property type="entry name" value="(Trans)glycosidases"/>
    <property type="match status" value="1"/>
</dbReference>
<dbReference type="GO" id="GO:0004563">
    <property type="term" value="F:beta-N-acetylhexosaminidase activity"/>
    <property type="evidence" value="ECO:0007669"/>
    <property type="project" value="UniProtKB-EC"/>
</dbReference>
<dbReference type="AlphaFoldDB" id="A0A2X2IQQ6"/>
<dbReference type="PANTHER" id="PTHR22600:SF57">
    <property type="entry name" value="BETA-N-ACETYLHEXOSAMINIDASE"/>
    <property type="match status" value="1"/>
</dbReference>
<proteinExistence type="inferred from homology"/>
<keyword evidence="4 10" id="KW-0378">Hydrolase</keyword>
<evidence type="ECO:0000259" key="8">
    <source>
        <dbReference type="Pfam" id="PF02838"/>
    </source>
</evidence>
<evidence type="ECO:0000256" key="3">
    <source>
        <dbReference type="ARBA" id="ARBA00012663"/>
    </source>
</evidence>
<keyword evidence="5 10" id="KW-0326">Glycosidase</keyword>
<evidence type="ECO:0000313" key="11">
    <source>
        <dbReference type="Proteomes" id="UP000251241"/>
    </source>
</evidence>
<dbReference type="InterPro" id="IPR025705">
    <property type="entry name" value="Beta_hexosaminidase_sua/sub"/>
</dbReference>
<dbReference type="InterPro" id="IPR059177">
    <property type="entry name" value="GH29D-like_dom"/>
</dbReference>
<evidence type="ECO:0000256" key="6">
    <source>
        <dbReference type="PIRSR" id="PIRSR625705-1"/>
    </source>
</evidence>
<evidence type="ECO:0000256" key="2">
    <source>
        <dbReference type="ARBA" id="ARBA00006285"/>
    </source>
</evidence>
<dbReference type="GeneID" id="97178719"/>
<feature type="domain" description="GH29D-like beta-sandwich" evidence="9">
    <location>
        <begin position="542"/>
        <end position="590"/>
    </location>
</feature>
<dbReference type="InterPro" id="IPR017853">
    <property type="entry name" value="GH"/>
</dbReference>
<feature type="domain" description="Glycoside hydrolase family 20 catalytic" evidence="7">
    <location>
        <begin position="154"/>
        <end position="496"/>
    </location>
</feature>
<dbReference type="EC" id="3.2.1.52" evidence="3"/>
<evidence type="ECO:0000256" key="5">
    <source>
        <dbReference type="ARBA" id="ARBA00023295"/>
    </source>
</evidence>
<reference evidence="10 11" key="1">
    <citation type="submission" date="2018-06" db="EMBL/GenBank/DDBJ databases">
        <authorList>
            <consortium name="Pathogen Informatics"/>
            <person name="Doyle S."/>
        </authorList>
    </citation>
    <scope>NUCLEOTIDE SEQUENCE [LARGE SCALE GENOMIC DNA]</scope>
    <source>
        <strain evidence="10 11">NCTC11343</strain>
    </source>
</reference>
<protein>
    <recommendedName>
        <fullName evidence="3">beta-N-acetylhexosaminidase</fullName>
        <ecNumber evidence="3">3.2.1.52</ecNumber>
    </recommendedName>
</protein>
<dbReference type="SUPFAM" id="SSF55545">
    <property type="entry name" value="beta-N-acetylhexosaminidase-like domain"/>
    <property type="match status" value="1"/>
</dbReference>
<comment type="catalytic activity">
    <reaction evidence="1">
        <text>Hydrolysis of terminal non-reducing N-acetyl-D-hexosamine residues in N-acetyl-beta-D-hexosaminides.</text>
        <dbReference type="EC" id="3.2.1.52"/>
    </reaction>
</comment>
<dbReference type="Proteomes" id="UP000251241">
    <property type="component" value="Unassembled WGS sequence"/>
</dbReference>
<sequence>MRLSRSLSMLLLGGATIFTAQAQTNFDIIPKPSKITLATGTYAIPAHLQVIVSDEFQEATQLLTEHPAIKSLTVEVLKKNKKGPKEGFRIIKAVDADNLSKNAYSIQIDEKGLLLRAWNVPQVINGIYTLVQLGYLQADPSKVAYATIVDEPRFAYRGLHLDVSRHFMPLSFVKKYIDIMAIYKFNNFHWHLTDGAGWRLEIKKYPELTQKAAWRTHTSWKDWWNNGRQYVEKGTPNASGGFYTQEEARELVDYAARKGINVIPEIEMPGHSEEVLAVYPELSCSGKPYSQGEFCIGNEKTFEFLKNVLDEVLTIFPSQYIHIGGDEAEKKHWETCPKDQALMQKEGLKSVDELQSYAIRQMDQYLQSKGRKLIGWDEILQGGLTEGATVMSWRGEDGGIKAANAGHDVIMTPGSHLYFDSYQTDPRTQPEAIGGYLTLDKVYSYDPIPAAIQGDKAKHILGAQANIWTEYVPTTEHLEYMVFPRALALAEVNWTNKDGKSWTDFERRLQSHYKLLQDLNVNYYRPSFNVAYTATYNAAKNNNKIMLTTEQLKTDQIRYTIDGSEPTIQSTPYTGPFELSSTGHINAAYFLDSIKIGPTLSFDIDIHRAIGKKVAYNTAWSGYPAQKDSTLTNGIMGGLSYHDGQWQGFTSPIDVVVDMERREEIHQVAMNFMQIIGPGVYMPGEMEVLLSDNGRTFRSVGTIKNDISDKESKLTFKRFELKLDKAQQARYIKIKASNPKKGYLFTDEIIVY</sequence>
<dbReference type="InterPro" id="IPR015882">
    <property type="entry name" value="HEX_bac_N"/>
</dbReference>
<organism evidence="10 11">
    <name type="scientific">Sphingobacterium multivorum</name>
    <dbReference type="NCBI Taxonomy" id="28454"/>
    <lineage>
        <taxon>Bacteria</taxon>
        <taxon>Pseudomonadati</taxon>
        <taxon>Bacteroidota</taxon>
        <taxon>Sphingobacteriia</taxon>
        <taxon>Sphingobacteriales</taxon>
        <taxon>Sphingobacteriaceae</taxon>
        <taxon>Sphingobacterium</taxon>
    </lineage>
</organism>
<dbReference type="RefSeq" id="WP_083295834.1">
    <property type="nucleotide sequence ID" value="NZ_CP069793.1"/>
</dbReference>
<dbReference type="InterPro" id="IPR029018">
    <property type="entry name" value="Hex-like_dom2"/>
</dbReference>
<comment type="similarity">
    <text evidence="2">Belongs to the glycosyl hydrolase 20 family.</text>
</comment>
<dbReference type="GO" id="GO:0016020">
    <property type="term" value="C:membrane"/>
    <property type="evidence" value="ECO:0007669"/>
    <property type="project" value="TreeGrafter"/>
</dbReference>
<evidence type="ECO:0000256" key="4">
    <source>
        <dbReference type="ARBA" id="ARBA00022801"/>
    </source>
</evidence>
<dbReference type="PANTHER" id="PTHR22600">
    <property type="entry name" value="BETA-HEXOSAMINIDASE"/>
    <property type="match status" value="1"/>
</dbReference>
<dbReference type="Gene3D" id="2.60.120.260">
    <property type="entry name" value="Galactose-binding domain-like"/>
    <property type="match status" value="1"/>
</dbReference>
<dbReference type="Pfam" id="PF00728">
    <property type="entry name" value="Glyco_hydro_20"/>
    <property type="match status" value="1"/>
</dbReference>
<dbReference type="Gene3D" id="3.30.379.10">
    <property type="entry name" value="Chitobiase/beta-hexosaminidase domain 2-like"/>
    <property type="match status" value="1"/>
</dbReference>
<evidence type="ECO:0000313" key="10">
    <source>
        <dbReference type="EMBL" id="SPZ84328.1"/>
    </source>
</evidence>
<dbReference type="GO" id="GO:0005975">
    <property type="term" value="P:carbohydrate metabolic process"/>
    <property type="evidence" value="ECO:0007669"/>
    <property type="project" value="InterPro"/>
</dbReference>
<evidence type="ECO:0000259" key="9">
    <source>
        <dbReference type="Pfam" id="PF13290"/>
    </source>
</evidence>
<dbReference type="GO" id="GO:0030203">
    <property type="term" value="P:glycosaminoglycan metabolic process"/>
    <property type="evidence" value="ECO:0007669"/>
    <property type="project" value="TreeGrafter"/>
</dbReference>
<gene>
    <name evidence="10" type="primary">exo I_2</name>
    <name evidence="10" type="ORF">NCTC11343_00863</name>
</gene>
<dbReference type="EMBL" id="UAUU01000002">
    <property type="protein sequence ID" value="SPZ84328.1"/>
    <property type="molecule type" value="Genomic_DNA"/>
</dbReference>
<evidence type="ECO:0000256" key="1">
    <source>
        <dbReference type="ARBA" id="ARBA00001231"/>
    </source>
</evidence>
<dbReference type="Gene3D" id="3.20.20.80">
    <property type="entry name" value="Glycosidases"/>
    <property type="match status" value="1"/>
</dbReference>
<evidence type="ECO:0000259" key="7">
    <source>
        <dbReference type="Pfam" id="PF00728"/>
    </source>
</evidence>
<feature type="domain" description="Beta-hexosaminidase bacterial type N-terminal" evidence="8">
    <location>
        <begin position="27"/>
        <end position="150"/>
    </location>
</feature>
<feature type="active site" description="Proton donor" evidence="6">
    <location>
        <position position="327"/>
    </location>
</feature>
<dbReference type="CDD" id="cd06563">
    <property type="entry name" value="GH20_chitobiase-like"/>
    <property type="match status" value="1"/>
</dbReference>
<dbReference type="PRINTS" id="PR00738">
    <property type="entry name" value="GLHYDRLASE20"/>
</dbReference>